<reference evidence="3" key="1">
    <citation type="submission" date="2019-10" db="EMBL/GenBank/DDBJ databases">
        <authorList>
            <consortium name="DOE Joint Genome Institute"/>
            <person name="Kuo A."/>
            <person name="Miyauchi S."/>
            <person name="Kiss E."/>
            <person name="Drula E."/>
            <person name="Kohler A."/>
            <person name="Sanchez-Garcia M."/>
            <person name="Andreopoulos B."/>
            <person name="Barry K.W."/>
            <person name="Bonito G."/>
            <person name="Buee M."/>
            <person name="Carver A."/>
            <person name="Chen C."/>
            <person name="Cichocki N."/>
            <person name="Clum A."/>
            <person name="Culley D."/>
            <person name="Crous P.W."/>
            <person name="Fauchery L."/>
            <person name="Girlanda M."/>
            <person name="Hayes R."/>
            <person name="Keri Z."/>
            <person name="LaButti K."/>
            <person name="Lipzen A."/>
            <person name="Lombard V."/>
            <person name="Magnuson J."/>
            <person name="Maillard F."/>
            <person name="Morin E."/>
            <person name="Murat C."/>
            <person name="Nolan M."/>
            <person name="Ohm R."/>
            <person name="Pangilinan J."/>
            <person name="Pereira M."/>
            <person name="Perotto S."/>
            <person name="Peter M."/>
            <person name="Riley R."/>
            <person name="Sitrit Y."/>
            <person name="Stielow B."/>
            <person name="Szollosi G."/>
            <person name="Zifcakova L."/>
            <person name="Stursova M."/>
            <person name="Spatafora J.W."/>
            <person name="Tedersoo L."/>
            <person name="Vaario L.-M."/>
            <person name="Yamada A."/>
            <person name="Yan M."/>
            <person name="Wang P."/>
            <person name="Xu J."/>
            <person name="Bruns T."/>
            <person name="Baldrian P."/>
            <person name="Vilgalys R."/>
            <person name="Henrissat B."/>
            <person name="Grigoriev I.V."/>
            <person name="Hibbett D."/>
            <person name="Nagy L.G."/>
            <person name="Martin F.M."/>
        </authorList>
    </citation>
    <scope>NUCLEOTIDE SEQUENCE</scope>
    <source>
        <strain evidence="3">Prilba</strain>
    </source>
</reference>
<dbReference type="OrthoDB" id="623670at2759"/>
<organism evidence="3 4">
    <name type="scientific">Russula ochroleuca</name>
    <dbReference type="NCBI Taxonomy" id="152965"/>
    <lineage>
        <taxon>Eukaryota</taxon>
        <taxon>Fungi</taxon>
        <taxon>Dikarya</taxon>
        <taxon>Basidiomycota</taxon>
        <taxon>Agaricomycotina</taxon>
        <taxon>Agaricomycetes</taxon>
        <taxon>Russulales</taxon>
        <taxon>Russulaceae</taxon>
        <taxon>Russula</taxon>
    </lineage>
</organism>
<dbReference type="Proteomes" id="UP000759537">
    <property type="component" value="Unassembled WGS sequence"/>
</dbReference>
<dbReference type="CDD" id="cd22191">
    <property type="entry name" value="DPBB_RlpA_EXP_N-like"/>
    <property type="match status" value="1"/>
</dbReference>
<protein>
    <submittedName>
        <fullName evidence="3">RlpA-like double-psi beta-barrel-protein domain-containing protein-containing protein</fullName>
    </submittedName>
</protein>
<dbReference type="InterPro" id="IPR051477">
    <property type="entry name" value="Expansin_CellWall"/>
</dbReference>
<name>A0A9P5MQC0_9AGAM</name>
<dbReference type="SUPFAM" id="SSF50685">
    <property type="entry name" value="Barwin-like endoglucanases"/>
    <property type="match status" value="1"/>
</dbReference>
<keyword evidence="1 2" id="KW-0732">Signal</keyword>
<feature type="chain" id="PRO_5040292735" evidence="2">
    <location>
        <begin position="21"/>
        <end position="131"/>
    </location>
</feature>
<proteinExistence type="predicted"/>
<dbReference type="PANTHER" id="PTHR31836:SF28">
    <property type="entry name" value="SRCR DOMAIN-CONTAINING PROTEIN-RELATED"/>
    <property type="match status" value="1"/>
</dbReference>
<dbReference type="Gene3D" id="2.40.40.10">
    <property type="entry name" value="RlpA-like domain"/>
    <property type="match status" value="1"/>
</dbReference>
<dbReference type="AlphaFoldDB" id="A0A9P5MQC0"/>
<dbReference type="EMBL" id="WHVB01000033">
    <property type="protein sequence ID" value="KAF8468077.1"/>
    <property type="molecule type" value="Genomic_DNA"/>
</dbReference>
<reference evidence="3" key="2">
    <citation type="journal article" date="2020" name="Nat. Commun.">
        <title>Large-scale genome sequencing of mycorrhizal fungi provides insights into the early evolution of symbiotic traits.</title>
        <authorList>
            <person name="Miyauchi S."/>
            <person name="Kiss E."/>
            <person name="Kuo A."/>
            <person name="Drula E."/>
            <person name="Kohler A."/>
            <person name="Sanchez-Garcia M."/>
            <person name="Morin E."/>
            <person name="Andreopoulos B."/>
            <person name="Barry K.W."/>
            <person name="Bonito G."/>
            <person name="Buee M."/>
            <person name="Carver A."/>
            <person name="Chen C."/>
            <person name="Cichocki N."/>
            <person name="Clum A."/>
            <person name="Culley D."/>
            <person name="Crous P.W."/>
            <person name="Fauchery L."/>
            <person name="Girlanda M."/>
            <person name="Hayes R.D."/>
            <person name="Keri Z."/>
            <person name="LaButti K."/>
            <person name="Lipzen A."/>
            <person name="Lombard V."/>
            <person name="Magnuson J."/>
            <person name="Maillard F."/>
            <person name="Murat C."/>
            <person name="Nolan M."/>
            <person name="Ohm R.A."/>
            <person name="Pangilinan J."/>
            <person name="Pereira M.F."/>
            <person name="Perotto S."/>
            <person name="Peter M."/>
            <person name="Pfister S."/>
            <person name="Riley R."/>
            <person name="Sitrit Y."/>
            <person name="Stielow J.B."/>
            <person name="Szollosi G."/>
            <person name="Zifcakova L."/>
            <person name="Stursova M."/>
            <person name="Spatafora J.W."/>
            <person name="Tedersoo L."/>
            <person name="Vaario L.M."/>
            <person name="Yamada A."/>
            <person name="Yan M."/>
            <person name="Wang P."/>
            <person name="Xu J."/>
            <person name="Bruns T."/>
            <person name="Baldrian P."/>
            <person name="Vilgalys R."/>
            <person name="Dunand C."/>
            <person name="Henrissat B."/>
            <person name="Grigoriev I.V."/>
            <person name="Hibbett D."/>
            <person name="Nagy L.G."/>
            <person name="Martin F.M."/>
        </authorList>
    </citation>
    <scope>NUCLEOTIDE SEQUENCE</scope>
    <source>
        <strain evidence="3">Prilba</strain>
    </source>
</reference>
<comment type="caution">
    <text evidence="3">The sequence shown here is derived from an EMBL/GenBank/DDBJ whole genome shotgun (WGS) entry which is preliminary data.</text>
</comment>
<feature type="signal peptide" evidence="2">
    <location>
        <begin position="1"/>
        <end position="20"/>
    </location>
</feature>
<evidence type="ECO:0000313" key="3">
    <source>
        <dbReference type="EMBL" id="KAF8468077.1"/>
    </source>
</evidence>
<evidence type="ECO:0000256" key="2">
    <source>
        <dbReference type="SAM" id="SignalP"/>
    </source>
</evidence>
<evidence type="ECO:0000256" key="1">
    <source>
        <dbReference type="ARBA" id="ARBA00022729"/>
    </source>
</evidence>
<accession>A0A9P5MQC0</accession>
<evidence type="ECO:0000313" key="4">
    <source>
        <dbReference type="Proteomes" id="UP000759537"/>
    </source>
</evidence>
<dbReference type="InterPro" id="IPR036908">
    <property type="entry name" value="RlpA-like_sf"/>
</dbReference>
<keyword evidence="4" id="KW-1185">Reference proteome</keyword>
<dbReference type="PANTHER" id="PTHR31836">
    <property type="match status" value="1"/>
</dbReference>
<gene>
    <name evidence="3" type="ORF">DFH94DRAFT_285487</name>
</gene>
<sequence>MYKFTVVLFAFSSLVLPILAIPAPAPASEESQVTHYTGTVIEYHPPSGLGGCGDTNDDNDQVVAISADRFDGGAHCNTQVQIKYNGLTVNPKIVDSCPAGTCGKDDFEASPAVFKALGAQGTVIGVEWNFD</sequence>